<evidence type="ECO:0000256" key="7">
    <source>
        <dbReference type="ARBA" id="ARBA00023136"/>
    </source>
</evidence>
<dbReference type="EMBL" id="AP018316">
    <property type="protein sequence ID" value="BAZ88530.1"/>
    <property type="molecule type" value="Genomic_DNA"/>
</dbReference>
<feature type="domain" description="Tripartite ATP-independent periplasmic transporters DctQ component" evidence="10">
    <location>
        <begin position="39"/>
        <end position="181"/>
    </location>
</feature>
<keyword evidence="7 9" id="KW-0472">Membrane</keyword>
<keyword evidence="2" id="KW-0813">Transport</keyword>
<organism evidence="11 12">
    <name type="scientific">Dolichospermum compactum NIES-806</name>
    <dbReference type="NCBI Taxonomy" id="1973481"/>
    <lineage>
        <taxon>Bacteria</taxon>
        <taxon>Bacillati</taxon>
        <taxon>Cyanobacteriota</taxon>
        <taxon>Cyanophyceae</taxon>
        <taxon>Nostocales</taxon>
        <taxon>Aphanizomenonaceae</taxon>
        <taxon>Dolichospermum</taxon>
        <taxon>Dolichospermum compactum</taxon>
    </lineage>
</organism>
<dbReference type="Pfam" id="PF04290">
    <property type="entry name" value="DctQ"/>
    <property type="match status" value="1"/>
</dbReference>
<evidence type="ECO:0000256" key="9">
    <source>
        <dbReference type="SAM" id="Phobius"/>
    </source>
</evidence>
<keyword evidence="4" id="KW-0997">Cell inner membrane</keyword>
<gene>
    <name evidence="11" type="ORF">NIES806_47680</name>
</gene>
<dbReference type="PANTHER" id="PTHR35011:SF4">
    <property type="entry name" value="SLL1102 PROTEIN"/>
    <property type="match status" value="1"/>
</dbReference>
<name>A0A1Z4VAC5_9CYAN</name>
<comment type="similarity">
    <text evidence="8">Belongs to the TRAP transporter small permease family.</text>
</comment>
<dbReference type="AlphaFoldDB" id="A0A1Z4VAC5"/>
<keyword evidence="6 9" id="KW-1133">Transmembrane helix</keyword>
<feature type="transmembrane region" description="Helical" evidence="9">
    <location>
        <begin position="67"/>
        <end position="84"/>
    </location>
</feature>
<dbReference type="InterPro" id="IPR055348">
    <property type="entry name" value="DctQ"/>
</dbReference>
<keyword evidence="3" id="KW-1003">Cell membrane</keyword>
<evidence type="ECO:0000256" key="3">
    <source>
        <dbReference type="ARBA" id="ARBA00022475"/>
    </source>
</evidence>
<proteinExistence type="inferred from homology"/>
<accession>A0A1Z4VAC5</accession>
<evidence type="ECO:0000313" key="12">
    <source>
        <dbReference type="Proteomes" id="UP000218702"/>
    </source>
</evidence>
<comment type="subcellular location">
    <subcellularLocation>
        <location evidence="1">Cell inner membrane</location>
        <topology evidence="1">Multi-pass membrane protein</topology>
    </subcellularLocation>
</comment>
<evidence type="ECO:0000259" key="10">
    <source>
        <dbReference type="Pfam" id="PF04290"/>
    </source>
</evidence>
<keyword evidence="12" id="KW-1185">Reference proteome</keyword>
<dbReference type="RefSeq" id="WP_172891241.1">
    <property type="nucleotide sequence ID" value="NZ_AP018316.1"/>
</dbReference>
<feature type="transmembrane region" description="Helical" evidence="9">
    <location>
        <begin position="27"/>
        <end position="47"/>
    </location>
</feature>
<dbReference type="GO" id="GO:0005886">
    <property type="term" value="C:plasma membrane"/>
    <property type="evidence" value="ECO:0007669"/>
    <property type="project" value="UniProtKB-SubCell"/>
</dbReference>
<reference evidence="11 12" key="1">
    <citation type="submission" date="2017-06" db="EMBL/GenBank/DDBJ databases">
        <title>Genome sequencing of cyanobaciteial culture collection at National Institute for Environmental Studies (NIES).</title>
        <authorList>
            <person name="Hirose Y."/>
            <person name="Shimura Y."/>
            <person name="Fujisawa T."/>
            <person name="Nakamura Y."/>
            <person name="Kawachi M."/>
        </authorList>
    </citation>
    <scope>NUCLEOTIDE SEQUENCE [LARGE SCALE GENOMIC DNA]</scope>
    <source>
        <strain evidence="11 12">NIES-806</strain>
    </source>
</reference>
<evidence type="ECO:0000256" key="6">
    <source>
        <dbReference type="ARBA" id="ARBA00022989"/>
    </source>
</evidence>
<sequence length="207" mass="23616">MRNSKRFAFISKLLRFSQFIDNGADKLGWLSNWLVLLTIGVGFFNVVARYMGRFIGVQLSSNALLELQWYLFSLTFLFGFVYILRHGENVRVDFLYTNMSQKKRALVDFMGTVLFLIPFCLIGIWVTINPVLQSWGRLSDGSWGTWEISSDANGLPRAPIKTMVPVALLLLLLQSISQAIKYLAVLLGYHQVAEQIRLETSENINIE</sequence>
<feature type="transmembrane region" description="Helical" evidence="9">
    <location>
        <begin position="166"/>
        <end position="189"/>
    </location>
</feature>
<dbReference type="InterPro" id="IPR007387">
    <property type="entry name" value="TRAP_DctQ"/>
</dbReference>
<evidence type="ECO:0000313" key="11">
    <source>
        <dbReference type="EMBL" id="BAZ88530.1"/>
    </source>
</evidence>
<dbReference type="KEGG" id="dcm:NIES806_47680"/>
<feature type="transmembrane region" description="Helical" evidence="9">
    <location>
        <begin position="105"/>
        <end position="128"/>
    </location>
</feature>
<evidence type="ECO:0000256" key="5">
    <source>
        <dbReference type="ARBA" id="ARBA00022692"/>
    </source>
</evidence>
<evidence type="ECO:0000256" key="8">
    <source>
        <dbReference type="ARBA" id="ARBA00038436"/>
    </source>
</evidence>
<dbReference type="Proteomes" id="UP000218702">
    <property type="component" value="Chromosome"/>
</dbReference>
<evidence type="ECO:0000256" key="1">
    <source>
        <dbReference type="ARBA" id="ARBA00004429"/>
    </source>
</evidence>
<evidence type="ECO:0000256" key="4">
    <source>
        <dbReference type="ARBA" id="ARBA00022519"/>
    </source>
</evidence>
<keyword evidence="5 9" id="KW-0812">Transmembrane</keyword>
<dbReference type="PANTHER" id="PTHR35011">
    <property type="entry name" value="2,3-DIKETO-L-GULONATE TRAP TRANSPORTER SMALL PERMEASE PROTEIN YIAM"/>
    <property type="match status" value="1"/>
</dbReference>
<protein>
    <submittedName>
        <fullName evidence="11">Tripartite ATP-independent periplasmic transporter DctQ component</fullName>
    </submittedName>
</protein>
<evidence type="ECO:0000256" key="2">
    <source>
        <dbReference type="ARBA" id="ARBA00022448"/>
    </source>
</evidence>